<dbReference type="EMBL" id="CP003130">
    <property type="protein sequence ID" value="AEU36891.1"/>
    <property type="molecule type" value="Genomic_DNA"/>
</dbReference>
<dbReference type="RefSeq" id="WP_014265769.1">
    <property type="nucleotide sequence ID" value="NC_016631.1"/>
</dbReference>
<keyword evidence="2" id="KW-1185">Reference proteome</keyword>
<dbReference type="Proteomes" id="UP000007113">
    <property type="component" value="Chromosome"/>
</dbReference>
<proteinExistence type="predicted"/>
<evidence type="ECO:0000313" key="2">
    <source>
        <dbReference type="Proteomes" id="UP000007113"/>
    </source>
</evidence>
<sequence length="49" mass="5701">MTGFTGLSSFYSRLFRQLSQRPIRMPWLKSKRKIAIPESMGDPQGSLWI</sequence>
<accession>G8P097</accession>
<dbReference type="HOGENOM" id="CLU_3136211_0_0_0"/>
<name>G8P097_GRAMM</name>
<evidence type="ECO:0000313" key="1">
    <source>
        <dbReference type="EMBL" id="AEU36891.1"/>
    </source>
</evidence>
<reference evidence="1 2" key="1">
    <citation type="submission" date="2011-11" db="EMBL/GenBank/DDBJ databases">
        <title>Complete sequence of Granulicella mallensis MP5ACTX8.</title>
        <authorList>
            <consortium name="US DOE Joint Genome Institute"/>
            <person name="Lucas S."/>
            <person name="Copeland A."/>
            <person name="Lapidus A."/>
            <person name="Cheng J.-F."/>
            <person name="Goodwin L."/>
            <person name="Pitluck S."/>
            <person name="Peters L."/>
            <person name="Lu M."/>
            <person name="Detter J.C."/>
            <person name="Han C."/>
            <person name="Tapia R."/>
            <person name="Land M."/>
            <person name="Hauser L."/>
            <person name="Kyrpides N."/>
            <person name="Ivanova N."/>
            <person name="Mikhailova N."/>
            <person name="Pagani I."/>
            <person name="Rawat S."/>
            <person name="Mannisto M."/>
            <person name="Haggblom M."/>
            <person name="Woyke T."/>
        </authorList>
    </citation>
    <scope>NUCLEOTIDE SEQUENCE [LARGE SCALE GENOMIC DNA]</scope>
    <source>
        <strain evidence="2">ATCC BAA-1857 / DSM 23137 / MP5ACTX8</strain>
    </source>
</reference>
<organism evidence="1 2">
    <name type="scientific">Granulicella mallensis (strain ATCC BAA-1857 / DSM 23137 / MP5ACTX8)</name>
    <dbReference type="NCBI Taxonomy" id="682795"/>
    <lineage>
        <taxon>Bacteria</taxon>
        <taxon>Pseudomonadati</taxon>
        <taxon>Acidobacteriota</taxon>
        <taxon>Terriglobia</taxon>
        <taxon>Terriglobales</taxon>
        <taxon>Acidobacteriaceae</taxon>
        <taxon>Granulicella</taxon>
    </lineage>
</organism>
<protein>
    <submittedName>
        <fullName evidence="1">Uncharacterized protein</fullName>
    </submittedName>
</protein>
<dbReference type="KEGG" id="gma:AciX8_2580"/>
<dbReference type="AlphaFoldDB" id="G8P097"/>
<gene>
    <name evidence="1" type="ordered locus">AciX8_2580</name>
</gene>